<keyword evidence="2" id="KW-1185">Reference proteome</keyword>
<evidence type="ECO:0000313" key="2">
    <source>
        <dbReference type="Proteomes" id="UP000003560"/>
    </source>
</evidence>
<accession>B6GCG2</accession>
<name>B6GCG2_9ACTN</name>
<dbReference type="AlphaFoldDB" id="B6GCG2"/>
<organism evidence="1 2">
    <name type="scientific">Collinsella stercoris DSM 13279</name>
    <dbReference type="NCBI Taxonomy" id="445975"/>
    <lineage>
        <taxon>Bacteria</taxon>
        <taxon>Bacillati</taxon>
        <taxon>Actinomycetota</taxon>
        <taxon>Coriobacteriia</taxon>
        <taxon>Coriobacteriales</taxon>
        <taxon>Coriobacteriaceae</taxon>
        <taxon>Collinsella</taxon>
    </lineage>
</organism>
<reference evidence="1 2" key="2">
    <citation type="submission" date="2008-10" db="EMBL/GenBank/DDBJ databases">
        <authorList>
            <person name="Fulton L."/>
            <person name="Clifton S."/>
            <person name="Fulton B."/>
            <person name="Xu J."/>
            <person name="Minx P."/>
            <person name="Pepin K.H."/>
            <person name="Johnson M."/>
            <person name="Thiruvilangam P."/>
            <person name="Bhonagiri V."/>
            <person name="Nash W.E."/>
            <person name="Mardis E.R."/>
            <person name="Wilson R.K."/>
        </authorList>
    </citation>
    <scope>NUCLEOTIDE SEQUENCE [LARGE SCALE GENOMIC DNA]</scope>
    <source>
        <strain evidence="1 2">DSM 13279</strain>
    </source>
</reference>
<dbReference type="Proteomes" id="UP000003560">
    <property type="component" value="Unassembled WGS sequence"/>
</dbReference>
<sequence length="95" mass="10786">MLRRRRVDYRDVLVRCGDAPGRGGGLSVSHRGGARAFGAAQVSNTREFAQIAPGFQASTRRVAILLPNTESFFSRILRKRQTNFRYWEAFLEVLE</sequence>
<comment type="caution">
    <text evidence="1">The sequence shown here is derived from an EMBL/GenBank/DDBJ whole genome shotgun (WGS) entry which is preliminary data.</text>
</comment>
<gene>
    <name evidence="1" type="ORF">COLSTE_01785</name>
</gene>
<dbReference type="HOGENOM" id="CLU_2367999_0_0_11"/>
<evidence type="ECO:0000313" key="1">
    <source>
        <dbReference type="EMBL" id="EEA89993.1"/>
    </source>
</evidence>
<dbReference type="STRING" id="445975.COLSTE_01785"/>
<proteinExistence type="predicted"/>
<dbReference type="EMBL" id="ABXJ01000105">
    <property type="protein sequence ID" value="EEA89993.1"/>
    <property type="molecule type" value="Genomic_DNA"/>
</dbReference>
<protein>
    <submittedName>
        <fullName evidence="1">Uncharacterized protein</fullName>
    </submittedName>
</protein>
<reference evidence="1 2" key="1">
    <citation type="submission" date="2008-10" db="EMBL/GenBank/DDBJ databases">
        <title>Draft genome sequence of Collinsella stercoris (DSM 13279).</title>
        <authorList>
            <person name="Sudarsanam P."/>
            <person name="Ley R."/>
            <person name="Guruge J."/>
            <person name="Turnbaugh P.J."/>
            <person name="Mahowald M."/>
            <person name="Liep D."/>
            <person name="Gordon J."/>
        </authorList>
    </citation>
    <scope>NUCLEOTIDE SEQUENCE [LARGE SCALE GENOMIC DNA]</scope>
    <source>
        <strain evidence="1 2">DSM 13279</strain>
    </source>
</reference>